<sequence length="165" mass="18788">MSSLEYVESWSLIHHRQTIWRSVGYKYAYSSKKNLERAVIKVKRKLKGFYPKEITIPSLEGLLASISIDKLKVDERGVDSIQIKELFDILGFGEDESNKMAIGEGIDSPDSSPEALRVVGISSTQPPPKIRVNLIPTTIRQRLLPLRLCVRWLSRTQCTMVWCPT</sequence>
<evidence type="ECO:0000313" key="2">
    <source>
        <dbReference type="Proteomes" id="UP001419268"/>
    </source>
</evidence>
<name>A0AAP0EDJ7_9MAGN</name>
<comment type="caution">
    <text evidence="1">The sequence shown here is derived from an EMBL/GenBank/DDBJ whole genome shotgun (WGS) entry which is preliminary data.</text>
</comment>
<organism evidence="1 2">
    <name type="scientific">Stephania cephalantha</name>
    <dbReference type="NCBI Taxonomy" id="152367"/>
    <lineage>
        <taxon>Eukaryota</taxon>
        <taxon>Viridiplantae</taxon>
        <taxon>Streptophyta</taxon>
        <taxon>Embryophyta</taxon>
        <taxon>Tracheophyta</taxon>
        <taxon>Spermatophyta</taxon>
        <taxon>Magnoliopsida</taxon>
        <taxon>Ranunculales</taxon>
        <taxon>Menispermaceae</taxon>
        <taxon>Menispermoideae</taxon>
        <taxon>Cissampelideae</taxon>
        <taxon>Stephania</taxon>
    </lineage>
</organism>
<evidence type="ECO:0000313" key="1">
    <source>
        <dbReference type="EMBL" id="KAK9089223.1"/>
    </source>
</evidence>
<dbReference type="EMBL" id="JBBNAG010000012">
    <property type="protein sequence ID" value="KAK9089223.1"/>
    <property type="molecule type" value="Genomic_DNA"/>
</dbReference>
<dbReference type="AlphaFoldDB" id="A0AAP0EDJ7"/>
<reference evidence="1 2" key="1">
    <citation type="submission" date="2024-01" db="EMBL/GenBank/DDBJ databases">
        <title>Genome assemblies of Stephania.</title>
        <authorList>
            <person name="Yang L."/>
        </authorList>
    </citation>
    <scope>NUCLEOTIDE SEQUENCE [LARGE SCALE GENOMIC DNA]</scope>
    <source>
        <strain evidence="1">JXDWG</strain>
        <tissue evidence="1">Leaf</tissue>
    </source>
</reference>
<gene>
    <name evidence="1" type="ORF">Scep_028305</name>
</gene>
<keyword evidence="2" id="KW-1185">Reference proteome</keyword>
<protein>
    <submittedName>
        <fullName evidence="1">Uncharacterized protein</fullName>
    </submittedName>
</protein>
<proteinExistence type="predicted"/>
<accession>A0AAP0EDJ7</accession>
<dbReference type="Proteomes" id="UP001419268">
    <property type="component" value="Unassembled WGS sequence"/>
</dbReference>